<reference evidence="1" key="1">
    <citation type="submission" date="2020-01" db="EMBL/GenBank/DDBJ databases">
        <authorList>
            <person name="Richard D."/>
        </authorList>
    </citation>
    <scope>NUCLEOTIDE SEQUENCE</scope>
    <source>
        <strain evidence="1">JP541</strain>
    </source>
</reference>
<feature type="non-terminal residue" evidence="1">
    <location>
        <position position="1"/>
    </location>
</feature>
<dbReference type="EMBL" id="JAABFR010000992">
    <property type="protein sequence ID" value="MBD4336937.1"/>
    <property type="molecule type" value="Genomic_DNA"/>
</dbReference>
<dbReference type="Proteomes" id="UP000653002">
    <property type="component" value="Unassembled WGS sequence"/>
</dbReference>
<comment type="caution">
    <text evidence="1">The sequence shown here is derived from an EMBL/GenBank/DDBJ whole genome shotgun (WGS) entry which is preliminary data.</text>
</comment>
<proteinExistence type="predicted"/>
<accession>A0A8I0H721</accession>
<evidence type="ECO:0000313" key="2">
    <source>
        <dbReference type="Proteomes" id="UP000653002"/>
    </source>
</evidence>
<protein>
    <submittedName>
        <fullName evidence="1">Uncharacterized protein</fullName>
    </submittedName>
</protein>
<evidence type="ECO:0000313" key="1">
    <source>
        <dbReference type="EMBL" id="MBD4336937.1"/>
    </source>
</evidence>
<name>A0A8I0H721_XANCI</name>
<feature type="non-terminal residue" evidence="1">
    <location>
        <position position="254"/>
    </location>
</feature>
<sequence>DKYINGVYQDNIPSQYSRATVVSGNSSDISISRTSYGCDITVDPNPSESSSRTYVVEFEYDSATPVRLNITQYSAEVSYPSGGYYLGQSRVSNSGFTTSNLQVTNGDNKGGSFTVYYKSYRTKYINGSSAGIEPVTPNVSPKHLWVNTYIDPRPNSDNVYIVEVRYQANLNHSNRSTRITGSNGSAYDVYVDFTQDPADSYEFQIRKTTSDSWSTSITYDNWPGNDGVMDGPFIINSLKNGERFTNWWASSNVD</sequence>
<gene>
    <name evidence="1" type="ORF">GUH15_12895</name>
</gene>
<dbReference type="AlphaFoldDB" id="A0A8I0H721"/>
<organism evidence="1 2">
    <name type="scientific">Xanthomonas citri pv. citri</name>
    <dbReference type="NCBI Taxonomy" id="611301"/>
    <lineage>
        <taxon>Bacteria</taxon>
        <taxon>Pseudomonadati</taxon>
        <taxon>Pseudomonadota</taxon>
        <taxon>Gammaproteobacteria</taxon>
        <taxon>Lysobacterales</taxon>
        <taxon>Lysobacteraceae</taxon>
        <taxon>Xanthomonas</taxon>
    </lineage>
</organism>